<evidence type="ECO:0000313" key="5">
    <source>
        <dbReference type="Proteomes" id="UP000320762"/>
    </source>
</evidence>
<reference evidence="4 5" key="1">
    <citation type="journal article" date="2019" name="New Phytol.">
        <title>Comparative genomics reveals unique wood-decay strategies and fruiting body development in the Schizophyllaceae.</title>
        <authorList>
            <person name="Almasi E."/>
            <person name="Sahu N."/>
            <person name="Krizsan K."/>
            <person name="Balint B."/>
            <person name="Kovacs G.M."/>
            <person name="Kiss B."/>
            <person name="Cseklye J."/>
            <person name="Drula E."/>
            <person name="Henrissat B."/>
            <person name="Nagy I."/>
            <person name="Chovatia M."/>
            <person name="Adam C."/>
            <person name="LaButti K."/>
            <person name="Lipzen A."/>
            <person name="Riley R."/>
            <person name="Grigoriev I.V."/>
            <person name="Nagy L.G."/>
        </authorList>
    </citation>
    <scope>NUCLEOTIDE SEQUENCE [LARGE SCALE GENOMIC DNA]</scope>
    <source>
        <strain evidence="4 5">NL-1724</strain>
    </source>
</reference>
<protein>
    <recommendedName>
        <fullName evidence="1">Mitochondrial import inner membrane translocase subunit TIM50</fullName>
    </recommendedName>
</protein>
<accession>A0A550CLS2</accession>
<keyword evidence="1" id="KW-0653">Protein transport</keyword>
<dbReference type="Gene3D" id="3.40.50.1000">
    <property type="entry name" value="HAD superfamily/HAD-like"/>
    <property type="match status" value="1"/>
</dbReference>
<keyword evidence="1" id="KW-0813">Transport</keyword>
<dbReference type="InterPro" id="IPR050365">
    <property type="entry name" value="TIM50"/>
</dbReference>
<dbReference type="InterPro" id="IPR023214">
    <property type="entry name" value="HAD_sf"/>
</dbReference>
<dbReference type="AlphaFoldDB" id="A0A550CLS2"/>
<keyword evidence="5" id="KW-1185">Reference proteome</keyword>
<evidence type="ECO:0000256" key="2">
    <source>
        <dbReference type="SAM" id="MobiDB-lite"/>
    </source>
</evidence>
<keyword evidence="1" id="KW-0811">Translocation</keyword>
<comment type="similarity">
    <text evidence="1">Belongs to the TIM50 family.</text>
</comment>
<dbReference type="Proteomes" id="UP000320762">
    <property type="component" value="Unassembled WGS sequence"/>
</dbReference>
<evidence type="ECO:0000256" key="1">
    <source>
        <dbReference type="RuleBase" id="RU365079"/>
    </source>
</evidence>
<proteinExistence type="inferred from homology"/>
<comment type="function">
    <text evidence="1">Essential component of the TIM23 complex, a complex that mediates the translocation of transit peptide-containing proteins across the mitochondrial inner membrane.</text>
</comment>
<dbReference type="STRING" id="97359.A0A550CLS2"/>
<name>A0A550CLS2_9AGAR</name>
<dbReference type="PANTHER" id="PTHR12210">
    <property type="entry name" value="DULLARD PROTEIN PHOSPHATASE"/>
    <property type="match status" value="1"/>
</dbReference>
<comment type="subcellular location">
    <subcellularLocation>
        <location evidence="1">Mitochondrion inner membrane</location>
        <topology evidence="1">Single-pass membrane protein</topology>
    </subcellularLocation>
</comment>
<gene>
    <name evidence="4" type="ORF">BD626DRAFT_546187</name>
</gene>
<feature type="region of interest" description="Disordered" evidence="2">
    <location>
        <begin position="24"/>
        <end position="57"/>
    </location>
</feature>
<feature type="region of interest" description="Disordered" evidence="2">
    <location>
        <begin position="190"/>
        <end position="258"/>
    </location>
</feature>
<keyword evidence="1" id="KW-0809">Transit peptide</keyword>
<dbReference type="GO" id="GO:0005744">
    <property type="term" value="C:TIM23 mitochondrial import inner membrane translocase complex"/>
    <property type="evidence" value="ECO:0007669"/>
    <property type="project" value="UniProtKB-UniRule"/>
</dbReference>
<dbReference type="InterPro" id="IPR004274">
    <property type="entry name" value="FCP1_dom"/>
</dbReference>
<comment type="subunit">
    <text evidence="1">Component of the TIM23 complex.</text>
</comment>
<feature type="compositionally biased region" description="Low complexity" evidence="2">
    <location>
        <begin position="32"/>
        <end position="53"/>
    </location>
</feature>
<comment type="caution">
    <text evidence="4">The sequence shown here is derived from an EMBL/GenBank/DDBJ whole genome shotgun (WGS) entry which is preliminary data.</text>
</comment>
<dbReference type="SUPFAM" id="SSF56784">
    <property type="entry name" value="HAD-like"/>
    <property type="match status" value="1"/>
</dbReference>
<dbReference type="Pfam" id="PF03031">
    <property type="entry name" value="NIF"/>
    <property type="match status" value="1"/>
</dbReference>
<keyword evidence="1" id="KW-0496">Mitochondrion</keyword>
<evidence type="ECO:0000259" key="3">
    <source>
        <dbReference type="PROSITE" id="PS50969"/>
    </source>
</evidence>
<dbReference type="SMART" id="SM00577">
    <property type="entry name" value="CPDc"/>
    <property type="match status" value="1"/>
</dbReference>
<dbReference type="EMBL" id="VDMD01000004">
    <property type="protein sequence ID" value="TRM65708.1"/>
    <property type="molecule type" value="Genomic_DNA"/>
</dbReference>
<dbReference type="InterPro" id="IPR036412">
    <property type="entry name" value="HAD-like_sf"/>
</dbReference>
<sequence length="356" mass="38068">MATTSPPRKLVILDLNGTLVVRSKAGRGAHVPPTTGSYGSSSAPGARSPSGGAQLSPRNVYSRPFLRSFQHFLTHPETRSWLDTMVWSSAQPHSVNSMVAHAFPGNTQSALRGVWTRKDLGLSEKEYFSKTQTTKDLSKVWREMREHSGATTVLVDDSVLKAHLQPYNHLCLPEYTLKARAADLSVLAPPATSAKKGSQGRKNRAGAEPTTDLDRLSSRLQTLSVADSGSPTASERSNTTAPADAVHDTIAPGTTDPRVPAGVDAALLAVIGVMSRLRDVGNVAGWIEDGNITRSLGDRASSRGHDGLSGAPAVDHGQSLWFENADVVRYWTAEGIRALDVLHIEVAHGIEAPGRH</sequence>
<evidence type="ECO:0000313" key="4">
    <source>
        <dbReference type="EMBL" id="TRM65708.1"/>
    </source>
</evidence>
<feature type="compositionally biased region" description="Polar residues" evidence="2">
    <location>
        <begin position="218"/>
        <end position="241"/>
    </location>
</feature>
<dbReference type="PROSITE" id="PS50969">
    <property type="entry name" value="FCP1"/>
    <property type="match status" value="1"/>
</dbReference>
<feature type="domain" description="FCP1 homology" evidence="3">
    <location>
        <begin position="4"/>
        <end position="194"/>
    </location>
</feature>
<dbReference type="OrthoDB" id="1711508at2759"/>
<organism evidence="4 5">
    <name type="scientific">Schizophyllum amplum</name>
    <dbReference type="NCBI Taxonomy" id="97359"/>
    <lineage>
        <taxon>Eukaryota</taxon>
        <taxon>Fungi</taxon>
        <taxon>Dikarya</taxon>
        <taxon>Basidiomycota</taxon>
        <taxon>Agaricomycotina</taxon>
        <taxon>Agaricomycetes</taxon>
        <taxon>Agaricomycetidae</taxon>
        <taxon>Agaricales</taxon>
        <taxon>Schizophyllaceae</taxon>
        <taxon>Schizophyllum</taxon>
    </lineage>
</organism>
<dbReference type="GO" id="GO:0015031">
    <property type="term" value="P:protein transport"/>
    <property type="evidence" value="ECO:0007669"/>
    <property type="project" value="UniProtKB-KW"/>
</dbReference>